<evidence type="ECO:0000256" key="1">
    <source>
        <dbReference type="ARBA" id="ARBA00004651"/>
    </source>
</evidence>
<evidence type="ECO:0000256" key="3">
    <source>
        <dbReference type="ARBA" id="ARBA00022692"/>
    </source>
</evidence>
<dbReference type="GO" id="GO:0005886">
    <property type="term" value="C:plasma membrane"/>
    <property type="evidence" value="ECO:0007669"/>
    <property type="project" value="UniProtKB-SubCell"/>
</dbReference>
<proteinExistence type="predicted"/>
<protein>
    <submittedName>
        <fullName evidence="7">L-lysine exporter family protein LysE/ArgO</fullName>
    </submittedName>
</protein>
<evidence type="ECO:0000256" key="4">
    <source>
        <dbReference type="ARBA" id="ARBA00022989"/>
    </source>
</evidence>
<accession>A0A1I6M4G3</accession>
<sequence length="200" mass="21363">MLIPALTGFATSAAFILAIGPQNTFILRQGLARSHVFWLCLFCSVSDFILIAAGVAGFGIMVEQFPSLPLIMTLAGAAFLVAYGAMRFVAAYRNDYEMELTGAPVGLWTAIATCAAFTWLNPHVYLDTLVLMGAISTEYAGIAAKTAFALGASAASFLFFFSLGYGARLLAPIMQSARAWRNLDILIGLTMWALAAKLIS</sequence>
<feature type="transmembrane region" description="Helical" evidence="6">
    <location>
        <begin position="6"/>
        <end position="27"/>
    </location>
</feature>
<dbReference type="Proteomes" id="UP000198926">
    <property type="component" value="Unassembled WGS sequence"/>
</dbReference>
<evidence type="ECO:0000313" key="7">
    <source>
        <dbReference type="EMBL" id="SFS10561.1"/>
    </source>
</evidence>
<dbReference type="Pfam" id="PF01810">
    <property type="entry name" value="LysE"/>
    <property type="match status" value="1"/>
</dbReference>
<feature type="transmembrane region" description="Helical" evidence="6">
    <location>
        <begin position="140"/>
        <end position="167"/>
    </location>
</feature>
<feature type="transmembrane region" description="Helical" evidence="6">
    <location>
        <begin position="102"/>
        <end position="120"/>
    </location>
</feature>
<keyword evidence="5 6" id="KW-0472">Membrane</keyword>
<gene>
    <name evidence="7" type="ORF">SAMN05444714_1221</name>
</gene>
<feature type="transmembrane region" description="Helical" evidence="6">
    <location>
        <begin position="68"/>
        <end position="90"/>
    </location>
</feature>
<dbReference type="PANTHER" id="PTHR30086">
    <property type="entry name" value="ARGININE EXPORTER PROTEIN ARGO"/>
    <property type="match status" value="1"/>
</dbReference>
<evidence type="ECO:0000256" key="6">
    <source>
        <dbReference type="SAM" id="Phobius"/>
    </source>
</evidence>
<dbReference type="RefSeq" id="WP_090205237.1">
    <property type="nucleotide sequence ID" value="NZ_FOZM01000001.1"/>
</dbReference>
<evidence type="ECO:0000313" key="8">
    <source>
        <dbReference type="Proteomes" id="UP000198926"/>
    </source>
</evidence>
<dbReference type="GO" id="GO:0015171">
    <property type="term" value="F:amino acid transmembrane transporter activity"/>
    <property type="evidence" value="ECO:0007669"/>
    <property type="project" value="TreeGrafter"/>
</dbReference>
<keyword evidence="4 6" id="KW-1133">Transmembrane helix</keyword>
<organism evidence="7 8">
    <name type="scientific">Yoonia litorea</name>
    <dbReference type="NCBI Taxonomy" id="1123755"/>
    <lineage>
        <taxon>Bacteria</taxon>
        <taxon>Pseudomonadati</taxon>
        <taxon>Pseudomonadota</taxon>
        <taxon>Alphaproteobacteria</taxon>
        <taxon>Rhodobacterales</taxon>
        <taxon>Paracoccaceae</taxon>
        <taxon>Yoonia</taxon>
    </lineage>
</organism>
<name>A0A1I6M4G3_9RHOB</name>
<evidence type="ECO:0000256" key="2">
    <source>
        <dbReference type="ARBA" id="ARBA00022475"/>
    </source>
</evidence>
<dbReference type="EMBL" id="FOZM01000001">
    <property type="protein sequence ID" value="SFS10561.1"/>
    <property type="molecule type" value="Genomic_DNA"/>
</dbReference>
<dbReference type="AlphaFoldDB" id="A0A1I6M4G3"/>
<dbReference type="PANTHER" id="PTHR30086:SF20">
    <property type="entry name" value="ARGININE EXPORTER PROTEIN ARGO-RELATED"/>
    <property type="match status" value="1"/>
</dbReference>
<keyword evidence="3 6" id="KW-0812">Transmembrane</keyword>
<dbReference type="OrthoDB" id="5638726at2"/>
<reference evidence="7 8" key="1">
    <citation type="submission" date="2016-10" db="EMBL/GenBank/DDBJ databases">
        <authorList>
            <person name="de Groot N.N."/>
        </authorList>
    </citation>
    <scope>NUCLEOTIDE SEQUENCE [LARGE SCALE GENOMIC DNA]</scope>
    <source>
        <strain evidence="7 8">DSM 29433</strain>
    </source>
</reference>
<dbReference type="InterPro" id="IPR001123">
    <property type="entry name" value="LeuE-type"/>
</dbReference>
<keyword evidence="8" id="KW-1185">Reference proteome</keyword>
<evidence type="ECO:0000256" key="5">
    <source>
        <dbReference type="ARBA" id="ARBA00023136"/>
    </source>
</evidence>
<comment type="subcellular location">
    <subcellularLocation>
        <location evidence="1">Cell membrane</location>
        <topology evidence="1">Multi-pass membrane protein</topology>
    </subcellularLocation>
</comment>
<feature type="transmembrane region" description="Helical" evidence="6">
    <location>
        <begin position="36"/>
        <end position="62"/>
    </location>
</feature>
<keyword evidence="2" id="KW-1003">Cell membrane</keyword>
<dbReference type="STRING" id="1123755.SAMN05444714_1221"/>